<dbReference type="Proteomes" id="UP000799757">
    <property type="component" value="Unassembled WGS sequence"/>
</dbReference>
<dbReference type="PANTHER" id="PTHR47447">
    <property type="entry name" value="OS03G0856100 PROTEIN"/>
    <property type="match status" value="1"/>
</dbReference>
<dbReference type="NCBIfam" id="TIGR00756">
    <property type="entry name" value="PPR"/>
    <property type="match status" value="1"/>
</dbReference>
<dbReference type="InterPro" id="IPR011990">
    <property type="entry name" value="TPR-like_helical_dom_sf"/>
</dbReference>
<feature type="compositionally biased region" description="Pro residues" evidence="6">
    <location>
        <begin position="51"/>
        <end position="60"/>
    </location>
</feature>
<sequence>MSLFRTLDRTTSTSATAVARPHTRIRPVLSFLCPAPHTTTSRRSFRARPVNSPPQLPSPTPEHMDSFFIQALVRAASCSQHAKHMSTYRDVLPLTFTHHKARRKSIVQNNERRELKSTKPGREGSGPLGKVRQFAEKELKALVDYYGINLNAGSEAVLPDEGPLVWNVGSDHEPWPVCEDIHAEYIKELEKMLKNEQTPHEDIFLCYKRLPTPGVVYLSTKTIRALLHHLSIVERASPDSMQRFLSILDDMKSSHIHITRSEWTSAIYFAGRFMGKVSADELQSALYIWRDMEKRAGVRGGLVTLNVLFDLAVKAGKYTLAETFLKEMLARKLKVHRHFRVSLLYYYGVLQNGDAVRKTYQELVSSGDVVDTVVMNAVIAALIRAGEPAAAEHVFERMKRLHATKAVENQTPAPKNWRERRRLSLDLTYKSLRLTQSAELHKQTELQEFAPIAPDSRTYGLMIRHHSSTAGNIDRVTELLDEMRYNRIPIDGTVFIVILYGFSSFGGVRYSSWTRDKLESVWAEFLKSVEDGVQRTWFSSMSVIVALKAFKKCTDAERTLRAWEEVGRVWKPSPQEKEDVVRVLRRLVPDYTFFDAARGG</sequence>
<comment type="similarity">
    <text evidence="1">Belongs to the CCM1 family.</text>
</comment>
<accession>A0A6A6XY67</accession>
<reference evidence="7" key="1">
    <citation type="journal article" date="2020" name="Stud. Mycol.">
        <title>101 Dothideomycetes genomes: a test case for predicting lifestyles and emergence of pathogens.</title>
        <authorList>
            <person name="Haridas S."/>
            <person name="Albert R."/>
            <person name="Binder M."/>
            <person name="Bloem J."/>
            <person name="Labutti K."/>
            <person name="Salamov A."/>
            <person name="Andreopoulos B."/>
            <person name="Baker S."/>
            <person name="Barry K."/>
            <person name="Bills G."/>
            <person name="Bluhm B."/>
            <person name="Cannon C."/>
            <person name="Castanera R."/>
            <person name="Culley D."/>
            <person name="Daum C."/>
            <person name="Ezra D."/>
            <person name="Gonzalez J."/>
            <person name="Henrissat B."/>
            <person name="Kuo A."/>
            <person name="Liang C."/>
            <person name="Lipzen A."/>
            <person name="Lutzoni F."/>
            <person name="Magnuson J."/>
            <person name="Mondo S."/>
            <person name="Nolan M."/>
            <person name="Ohm R."/>
            <person name="Pangilinan J."/>
            <person name="Park H.-J."/>
            <person name="Ramirez L."/>
            <person name="Alfaro M."/>
            <person name="Sun H."/>
            <person name="Tritt A."/>
            <person name="Yoshinaga Y."/>
            <person name="Zwiers L.-H."/>
            <person name="Turgeon B."/>
            <person name="Goodwin S."/>
            <person name="Spatafora J."/>
            <person name="Crous P."/>
            <person name="Grigoriev I."/>
        </authorList>
    </citation>
    <scope>NUCLEOTIDE SEQUENCE</scope>
    <source>
        <strain evidence="7">CBS 109.77</strain>
    </source>
</reference>
<evidence type="ECO:0000256" key="4">
    <source>
        <dbReference type="ARBA" id="ARBA00044511"/>
    </source>
</evidence>
<dbReference type="EMBL" id="MU001738">
    <property type="protein sequence ID" value="KAF2801203.1"/>
    <property type="molecule type" value="Genomic_DNA"/>
</dbReference>
<gene>
    <name evidence="7" type="ORF">K505DRAFT_319965</name>
</gene>
<evidence type="ECO:0000313" key="7">
    <source>
        <dbReference type="EMBL" id="KAF2801203.1"/>
    </source>
</evidence>
<evidence type="ECO:0008006" key="9">
    <source>
        <dbReference type="Google" id="ProtNLM"/>
    </source>
</evidence>
<name>A0A6A6XY67_9PLEO</name>
<comment type="subunit">
    <text evidence="4">Binds to mitochondrial small subunit 15S rRNA.</text>
</comment>
<proteinExistence type="inferred from homology"/>
<feature type="compositionally biased region" description="Basic and acidic residues" evidence="6">
    <location>
        <begin position="110"/>
        <end position="122"/>
    </location>
</feature>
<comment type="function">
    <text evidence="3">Regulates mitochondrial small subunit maturation by controlling 15S rRNA 5'-end processing. Localizes to the 5' precursor of the 15S rRNA in a position that is subsequently occupied by mS47 in the mature yeast mtSSU. Uses structure and sequence-specific RNA recognition, binding to a single-stranded region of the precursor and specifically recognizing bases -6 to -1. The exchange of Ccm1 for mS47 is coupled to the irreversible removal of precursor rRNA that is accompanied by conformational changes of the mitoribosomal proteins uS5m and mS26. These conformational changes signal completion of 5'-end rRNA processing through protection of the mature 5'-end of the 15S rRNA and stabilization of mS47. The removal of the 5' precursor together with the dissociation of Ccm1 may be catalyzed by the 5'-3' exoribonuclease Pet127. Involved in the specific removal of group I introns in mitochondrial encoded transcripts.</text>
</comment>
<dbReference type="PANTHER" id="PTHR47447:SF17">
    <property type="entry name" value="OS12G0638900 PROTEIN"/>
    <property type="match status" value="1"/>
</dbReference>
<keyword evidence="2" id="KW-0677">Repeat</keyword>
<dbReference type="AlphaFoldDB" id="A0A6A6XY67"/>
<dbReference type="Gene3D" id="1.25.40.10">
    <property type="entry name" value="Tetratricopeptide repeat domain"/>
    <property type="match status" value="2"/>
</dbReference>
<evidence type="ECO:0000256" key="2">
    <source>
        <dbReference type="ARBA" id="ARBA00022737"/>
    </source>
</evidence>
<dbReference type="OrthoDB" id="1908178at2759"/>
<evidence type="ECO:0000256" key="6">
    <source>
        <dbReference type="SAM" id="MobiDB-lite"/>
    </source>
</evidence>
<feature type="region of interest" description="Disordered" evidence="6">
    <location>
        <begin position="39"/>
        <end position="61"/>
    </location>
</feature>
<dbReference type="PROSITE" id="PS51375">
    <property type="entry name" value="PPR"/>
    <property type="match status" value="2"/>
</dbReference>
<feature type="repeat" description="PPR" evidence="5">
    <location>
        <begin position="455"/>
        <end position="490"/>
    </location>
</feature>
<protein>
    <recommendedName>
        <fullName evidence="9">Pentatricopeptide repeat protein-like protein</fullName>
    </recommendedName>
</protein>
<dbReference type="InterPro" id="IPR002885">
    <property type="entry name" value="PPR_rpt"/>
</dbReference>
<evidence type="ECO:0000313" key="8">
    <source>
        <dbReference type="Proteomes" id="UP000799757"/>
    </source>
</evidence>
<keyword evidence="8" id="KW-1185">Reference proteome</keyword>
<evidence type="ECO:0000256" key="1">
    <source>
        <dbReference type="ARBA" id="ARBA00006192"/>
    </source>
</evidence>
<evidence type="ECO:0000256" key="5">
    <source>
        <dbReference type="PROSITE-ProRule" id="PRU00708"/>
    </source>
</evidence>
<dbReference type="Pfam" id="PF01535">
    <property type="entry name" value="PPR"/>
    <property type="match status" value="2"/>
</dbReference>
<organism evidence="7 8">
    <name type="scientific">Melanomma pulvis-pyrius CBS 109.77</name>
    <dbReference type="NCBI Taxonomy" id="1314802"/>
    <lineage>
        <taxon>Eukaryota</taxon>
        <taxon>Fungi</taxon>
        <taxon>Dikarya</taxon>
        <taxon>Ascomycota</taxon>
        <taxon>Pezizomycotina</taxon>
        <taxon>Dothideomycetes</taxon>
        <taxon>Pleosporomycetidae</taxon>
        <taxon>Pleosporales</taxon>
        <taxon>Melanommataceae</taxon>
        <taxon>Melanomma</taxon>
    </lineage>
</organism>
<feature type="region of interest" description="Disordered" evidence="6">
    <location>
        <begin position="103"/>
        <end position="128"/>
    </location>
</feature>
<evidence type="ECO:0000256" key="3">
    <source>
        <dbReference type="ARBA" id="ARBA00044493"/>
    </source>
</evidence>
<feature type="repeat" description="PPR" evidence="5">
    <location>
        <begin position="371"/>
        <end position="405"/>
    </location>
</feature>